<accession>B8ILU2</accession>
<dbReference type="RefSeq" id="WP_015933626.1">
    <property type="nucleotide sequence ID" value="NC_011894.1"/>
</dbReference>
<gene>
    <name evidence="2" type="ordered locus">Mnod_7328</name>
</gene>
<evidence type="ECO:0000313" key="2">
    <source>
        <dbReference type="EMBL" id="ACL62067.1"/>
    </source>
</evidence>
<reference evidence="2 3" key="1">
    <citation type="submission" date="2009-01" db="EMBL/GenBank/DDBJ databases">
        <title>Complete sequence of chromosome of Methylobacterium nodulans ORS 2060.</title>
        <authorList>
            <consortium name="US DOE Joint Genome Institute"/>
            <person name="Lucas S."/>
            <person name="Copeland A."/>
            <person name="Lapidus A."/>
            <person name="Glavina del Rio T."/>
            <person name="Dalin E."/>
            <person name="Tice H."/>
            <person name="Bruce D."/>
            <person name="Goodwin L."/>
            <person name="Pitluck S."/>
            <person name="Sims D."/>
            <person name="Brettin T."/>
            <person name="Detter J.C."/>
            <person name="Han C."/>
            <person name="Larimer F."/>
            <person name="Land M."/>
            <person name="Hauser L."/>
            <person name="Kyrpides N."/>
            <person name="Ivanova N."/>
            <person name="Marx C.J."/>
            <person name="Richardson P."/>
        </authorList>
    </citation>
    <scope>NUCLEOTIDE SEQUENCE [LARGE SCALE GENOMIC DNA]</scope>
    <source>
        <strain evidence="3">LMG 21967 / CNCM I-2342 / ORS 2060</strain>
    </source>
</reference>
<dbReference type="KEGG" id="mno:Mnod_7328"/>
<dbReference type="AlphaFoldDB" id="B8ILU2"/>
<organism evidence="2 3">
    <name type="scientific">Methylobacterium nodulans (strain LMG 21967 / CNCM I-2342 / ORS 2060)</name>
    <dbReference type="NCBI Taxonomy" id="460265"/>
    <lineage>
        <taxon>Bacteria</taxon>
        <taxon>Pseudomonadati</taxon>
        <taxon>Pseudomonadota</taxon>
        <taxon>Alphaproteobacteria</taxon>
        <taxon>Hyphomicrobiales</taxon>
        <taxon>Methylobacteriaceae</taxon>
        <taxon>Methylobacterium</taxon>
    </lineage>
</organism>
<dbReference type="HOGENOM" id="CLU_2343490_0_0_5"/>
<evidence type="ECO:0000256" key="1">
    <source>
        <dbReference type="SAM" id="Coils"/>
    </source>
</evidence>
<name>B8ILU2_METNO</name>
<evidence type="ECO:0000313" key="3">
    <source>
        <dbReference type="Proteomes" id="UP000008207"/>
    </source>
</evidence>
<protein>
    <submittedName>
        <fullName evidence="2">Uncharacterized protein</fullName>
    </submittedName>
</protein>
<proteinExistence type="predicted"/>
<dbReference type="Proteomes" id="UP000008207">
    <property type="component" value="Chromosome"/>
</dbReference>
<dbReference type="EMBL" id="CP001349">
    <property type="protein sequence ID" value="ACL62067.1"/>
    <property type="molecule type" value="Genomic_DNA"/>
</dbReference>
<feature type="coiled-coil region" evidence="1">
    <location>
        <begin position="44"/>
        <end position="92"/>
    </location>
</feature>
<sequence>MYVRMLTAMAGDAFSHLPGDLVDVPEATAEAWKTAGLAEDPPKAAASEKAAKDLRARVAELEAQLAEALADRDALRQQIEVLAAANADLTAQLAPAA</sequence>
<dbReference type="STRING" id="460265.Mnod_7328"/>
<keyword evidence="1" id="KW-0175">Coiled coil</keyword>
<keyword evidence="3" id="KW-1185">Reference proteome</keyword>